<dbReference type="PANTHER" id="PTHR36073:SF1">
    <property type="entry name" value="OS01G0962100 PROTEIN"/>
    <property type="match status" value="1"/>
</dbReference>
<name>A0A5C7HBV6_9ROSI</name>
<accession>A0A5C7HBV6</accession>
<evidence type="ECO:0000313" key="3">
    <source>
        <dbReference type="Proteomes" id="UP000323000"/>
    </source>
</evidence>
<evidence type="ECO:0000256" key="1">
    <source>
        <dbReference type="SAM" id="Phobius"/>
    </source>
</evidence>
<proteinExistence type="predicted"/>
<comment type="caution">
    <text evidence="2">The sequence shown here is derived from an EMBL/GenBank/DDBJ whole genome shotgun (WGS) entry which is preliminary data.</text>
</comment>
<dbReference type="PANTHER" id="PTHR36073">
    <property type="match status" value="1"/>
</dbReference>
<evidence type="ECO:0000313" key="2">
    <source>
        <dbReference type="EMBL" id="TXG54603.1"/>
    </source>
</evidence>
<keyword evidence="3" id="KW-1185">Reference proteome</keyword>
<dbReference type="AlphaFoldDB" id="A0A5C7HBV6"/>
<keyword evidence="1" id="KW-0812">Transmembrane</keyword>
<dbReference type="OrthoDB" id="1937632at2759"/>
<reference evidence="3" key="1">
    <citation type="journal article" date="2019" name="Gigascience">
        <title>De novo genome assembly of the endangered Acer yangbiense, a plant species with extremely small populations endemic to Yunnan Province, China.</title>
        <authorList>
            <person name="Yang J."/>
            <person name="Wariss H.M."/>
            <person name="Tao L."/>
            <person name="Zhang R."/>
            <person name="Yun Q."/>
            <person name="Hollingsworth P."/>
            <person name="Dao Z."/>
            <person name="Luo G."/>
            <person name="Guo H."/>
            <person name="Ma Y."/>
            <person name="Sun W."/>
        </authorList>
    </citation>
    <scope>NUCLEOTIDE SEQUENCE [LARGE SCALE GENOMIC DNA]</scope>
    <source>
        <strain evidence="3">cv. Malutang</strain>
    </source>
</reference>
<dbReference type="Proteomes" id="UP000323000">
    <property type="component" value="Chromosome 9"/>
</dbReference>
<organism evidence="2 3">
    <name type="scientific">Acer yangbiense</name>
    <dbReference type="NCBI Taxonomy" id="1000413"/>
    <lineage>
        <taxon>Eukaryota</taxon>
        <taxon>Viridiplantae</taxon>
        <taxon>Streptophyta</taxon>
        <taxon>Embryophyta</taxon>
        <taxon>Tracheophyta</taxon>
        <taxon>Spermatophyta</taxon>
        <taxon>Magnoliopsida</taxon>
        <taxon>eudicotyledons</taxon>
        <taxon>Gunneridae</taxon>
        <taxon>Pentapetalae</taxon>
        <taxon>rosids</taxon>
        <taxon>malvids</taxon>
        <taxon>Sapindales</taxon>
        <taxon>Sapindaceae</taxon>
        <taxon>Hippocastanoideae</taxon>
        <taxon>Acereae</taxon>
        <taxon>Acer</taxon>
    </lineage>
</organism>
<protein>
    <submittedName>
        <fullName evidence="2">Uncharacterized protein</fullName>
    </submittedName>
</protein>
<feature type="transmembrane region" description="Helical" evidence="1">
    <location>
        <begin position="60"/>
        <end position="83"/>
    </location>
</feature>
<keyword evidence="1" id="KW-1133">Transmembrane helix</keyword>
<keyword evidence="1" id="KW-0472">Membrane</keyword>
<gene>
    <name evidence="2" type="ORF">EZV62_019859</name>
</gene>
<dbReference type="EMBL" id="VAHF01000009">
    <property type="protein sequence ID" value="TXG54603.1"/>
    <property type="molecule type" value="Genomic_DNA"/>
</dbReference>
<sequence>MLFSVDLMALLNELMATTLTLVTKPFFLGKWTIFFCLKITFVVIYTWIELVNATVSFHLNMIRGSMLWIAAIISLPVQVLTALQREKLVMQIAEVHKVARLELSSSGLFKDLILDLLRLVLKLKLYDSTSYFVSDVEVK</sequence>
<feature type="transmembrane region" description="Helical" evidence="1">
    <location>
        <begin position="31"/>
        <end position="48"/>
    </location>
</feature>